<dbReference type="InterPro" id="IPR000182">
    <property type="entry name" value="GNAT_dom"/>
</dbReference>
<feature type="domain" description="N-acetyltransferase" evidence="1">
    <location>
        <begin position="4"/>
        <end position="171"/>
    </location>
</feature>
<evidence type="ECO:0000313" key="3">
    <source>
        <dbReference type="Proteomes" id="UP000487268"/>
    </source>
</evidence>
<dbReference type="Pfam" id="PF00583">
    <property type="entry name" value="Acetyltransf_1"/>
    <property type="match status" value="1"/>
</dbReference>
<dbReference type="Gene3D" id="3.40.630.30">
    <property type="match status" value="1"/>
</dbReference>
<dbReference type="AlphaFoldDB" id="A0A7K0BSK7"/>
<dbReference type="GO" id="GO:0016747">
    <property type="term" value="F:acyltransferase activity, transferring groups other than amino-acyl groups"/>
    <property type="evidence" value="ECO:0007669"/>
    <property type="project" value="InterPro"/>
</dbReference>
<protein>
    <recommendedName>
        <fullName evidence="1">N-acetyltransferase domain-containing protein</fullName>
    </recommendedName>
</protein>
<keyword evidence="3" id="KW-1185">Reference proteome</keyword>
<evidence type="ECO:0000259" key="1">
    <source>
        <dbReference type="PROSITE" id="PS51186"/>
    </source>
</evidence>
<dbReference type="CDD" id="cd04301">
    <property type="entry name" value="NAT_SF"/>
    <property type="match status" value="1"/>
</dbReference>
<dbReference type="PROSITE" id="PS51186">
    <property type="entry name" value="GNAT"/>
    <property type="match status" value="1"/>
</dbReference>
<name>A0A7K0BSK7_9ACTN</name>
<dbReference type="SUPFAM" id="SSF55729">
    <property type="entry name" value="Acyl-CoA N-acyltransferases (Nat)"/>
    <property type="match status" value="1"/>
</dbReference>
<accession>A0A7K0BSK7</accession>
<sequence length="181" mass="20048">MSEIELAALDRRQALDALDEVADLYEQVYAEPPYNAAPKFSRDRFTRRTHDQATASGFAMVTARRGGTLVGFAFGFSMMPGAWWANAASPAGEVLKADKFAVVELVVDRWHRRHGIGGRLLDALLADRRERYATLAAVIEADAYGWYLRRGWQKVAEFRAEPPYSDALVLPLASARTAGDA</sequence>
<dbReference type="EMBL" id="WEGH01000001">
    <property type="protein sequence ID" value="MQY04141.1"/>
    <property type="molecule type" value="Genomic_DNA"/>
</dbReference>
<organism evidence="2 3">
    <name type="scientific">Actinomadura macrotermitis</name>
    <dbReference type="NCBI Taxonomy" id="2585200"/>
    <lineage>
        <taxon>Bacteria</taxon>
        <taxon>Bacillati</taxon>
        <taxon>Actinomycetota</taxon>
        <taxon>Actinomycetes</taxon>
        <taxon>Streptosporangiales</taxon>
        <taxon>Thermomonosporaceae</taxon>
        <taxon>Actinomadura</taxon>
    </lineage>
</organism>
<proteinExistence type="predicted"/>
<dbReference type="Proteomes" id="UP000487268">
    <property type="component" value="Unassembled WGS sequence"/>
</dbReference>
<gene>
    <name evidence="2" type="ORF">ACRB68_21920</name>
</gene>
<reference evidence="2 3" key="1">
    <citation type="submission" date="2019-10" db="EMBL/GenBank/DDBJ databases">
        <title>Actinomadura rubteroloni sp. nov. and Actinomadura macrotermitis sp. nov., isolated from the gut of fungus growing-termite Macrotermes natalensis.</title>
        <authorList>
            <person name="Benndorf R."/>
            <person name="Martin K."/>
            <person name="Kuefner M."/>
            <person name="De Beer W."/>
            <person name="Kaster A.-K."/>
            <person name="Vollmers J."/>
            <person name="Poulsen M."/>
            <person name="Beemelmanns C."/>
        </authorList>
    </citation>
    <scope>NUCLEOTIDE SEQUENCE [LARGE SCALE GENOMIC DNA]</scope>
    <source>
        <strain evidence="2 3">RB68</strain>
    </source>
</reference>
<evidence type="ECO:0000313" key="2">
    <source>
        <dbReference type="EMBL" id="MQY04141.1"/>
    </source>
</evidence>
<dbReference type="InterPro" id="IPR016181">
    <property type="entry name" value="Acyl_CoA_acyltransferase"/>
</dbReference>
<comment type="caution">
    <text evidence="2">The sequence shown here is derived from an EMBL/GenBank/DDBJ whole genome shotgun (WGS) entry which is preliminary data.</text>
</comment>
<dbReference type="RefSeq" id="WP_194293244.1">
    <property type="nucleotide sequence ID" value="NZ_WEGH01000001.1"/>
</dbReference>